<dbReference type="CDD" id="cd02981">
    <property type="entry name" value="PDI_b_family"/>
    <property type="match status" value="1"/>
</dbReference>
<evidence type="ECO:0000259" key="4">
    <source>
        <dbReference type="PROSITE" id="PS51352"/>
    </source>
</evidence>
<dbReference type="InterPro" id="IPR013766">
    <property type="entry name" value="Thioredoxin_domain"/>
</dbReference>
<evidence type="ECO:0000313" key="6">
    <source>
        <dbReference type="Proteomes" id="UP001605036"/>
    </source>
</evidence>
<comment type="caution">
    <text evidence="5">The sequence shown here is derived from an EMBL/GenBank/DDBJ whole genome shotgun (WGS) entry which is preliminary data.</text>
</comment>
<feature type="domain" description="Thioredoxin" evidence="4">
    <location>
        <begin position="22"/>
        <end position="163"/>
    </location>
</feature>
<evidence type="ECO:0000256" key="2">
    <source>
        <dbReference type="SAM" id="MobiDB-lite"/>
    </source>
</evidence>
<comment type="similarity">
    <text evidence="1">Belongs to the protein disulfide isomerase family.</text>
</comment>
<dbReference type="CDD" id="cd02982">
    <property type="entry name" value="PDI_b'_family"/>
    <property type="match status" value="1"/>
</dbReference>
<dbReference type="AlphaFoldDB" id="A0ABD1Z988"/>
<evidence type="ECO:0000313" key="5">
    <source>
        <dbReference type="EMBL" id="KAL2643944.1"/>
    </source>
</evidence>
<dbReference type="PROSITE" id="PS51352">
    <property type="entry name" value="THIOREDOXIN_2"/>
    <property type="match status" value="1"/>
</dbReference>
<proteinExistence type="inferred from homology"/>
<dbReference type="Pfam" id="PF00085">
    <property type="entry name" value="Thioredoxin"/>
    <property type="match status" value="2"/>
</dbReference>
<evidence type="ECO:0000256" key="1">
    <source>
        <dbReference type="ARBA" id="ARBA00006347"/>
    </source>
</evidence>
<feature type="chain" id="PRO_5044829160" description="Thioredoxin domain-containing protein" evidence="3">
    <location>
        <begin position="26"/>
        <end position="763"/>
    </location>
</feature>
<dbReference type="Pfam" id="PF13848">
    <property type="entry name" value="Thioredoxin_6"/>
    <property type="match status" value="1"/>
</dbReference>
<feature type="compositionally biased region" description="Basic and acidic residues" evidence="2">
    <location>
        <begin position="706"/>
        <end position="750"/>
    </location>
</feature>
<accession>A0ABD1Z988</accession>
<dbReference type="EMBL" id="JBHFFA010000002">
    <property type="protein sequence ID" value="KAL2643944.1"/>
    <property type="molecule type" value="Genomic_DNA"/>
</dbReference>
<organism evidence="5 6">
    <name type="scientific">Riccia fluitans</name>
    <dbReference type="NCBI Taxonomy" id="41844"/>
    <lineage>
        <taxon>Eukaryota</taxon>
        <taxon>Viridiplantae</taxon>
        <taxon>Streptophyta</taxon>
        <taxon>Embryophyta</taxon>
        <taxon>Marchantiophyta</taxon>
        <taxon>Marchantiopsida</taxon>
        <taxon>Marchantiidae</taxon>
        <taxon>Marchantiales</taxon>
        <taxon>Ricciaceae</taxon>
        <taxon>Riccia</taxon>
    </lineage>
</organism>
<gene>
    <name evidence="5" type="ORF">R1flu_011531</name>
</gene>
<dbReference type="CDD" id="cd02961">
    <property type="entry name" value="PDI_a_family"/>
    <property type="match status" value="1"/>
</dbReference>
<dbReference type="SUPFAM" id="SSF52833">
    <property type="entry name" value="Thioredoxin-like"/>
    <property type="match status" value="4"/>
</dbReference>
<feature type="signal peptide" evidence="3">
    <location>
        <begin position="1"/>
        <end position="25"/>
    </location>
</feature>
<dbReference type="Gene3D" id="3.40.30.10">
    <property type="entry name" value="Glutaredoxin"/>
    <property type="match status" value="4"/>
</dbReference>
<feature type="region of interest" description="Disordered" evidence="2">
    <location>
        <begin position="704"/>
        <end position="763"/>
    </location>
</feature>
<evidence type="ECO:0000256" key="3">
    <source>
        <dbReference type="SAM" id="SignalP"/>
    </source>
</evidence>
<dbReference type="PANTHER" id="PTHR18929">
    <property type="entry name" value="PROTEIN DISULFIDE ISOMERASE"/>
    <property type="match status" value="1"/>
</dbReference>
<protein>
    <recommendedName>
        <fullName evidence="4">Thioredoxin domain-containing protein</fullName>
    </recommendedName>
</protein>
<feature type="compositionally biased region" description="Basic and acidic residues" evidence="2">
    <location>
        <begin position="516"/>
        <end position="529"/>
    </location>
</feature>
<dbReference type="Proteomes" id="UP001605036">
    <property type="component" value="Unassembled WGS sequence"/>
</dbReference>
<sequence length="763" mass="84097">MRRWGLPKLVLLLLVLSLALTVAMADDAIDSEDDIWEDIEDDDSPVLSSTKRVSQSALVQVNDRNADSILKSNEYVMLLGYASWCKQSAAAMVDYAQAALILQAKKNPVVLARVDAIVNTVTAGRYNIKGYPTILFFRNGSSVIYMGGRSSEEIVNWIQKHTGHPTTTISTEEEAKEILRRKQTAVVVGYFEEFQGSEYEDFVAASMEVSDVEFVQTSSARAAVSFKPEMAKRVPSVGLFDSEDGFELMEGSLAKDEIVAFSNMYKYPMVTTLHSQNVGKVYNSPLKKHVILFAGEDDFEDLFETYRSVALAFKNKLMFLWVDTADEDFAKPMMTMYGITVNEPVVAGFDNNNGFRYMLDEEEVTKEALMVWAEKFLEGKLELHQKSERIPKDNSGDVKVVVGKTFRSMVLERSTDLVLLITTPYCPDCEAMGKVFTKVAKYFKGNSSLVFGKFDSSANEHPDLKVFNMPAVLFYSVDGLGQEPVLGPAKPYFKKLVRFVEEHWHRQPSTTSNLSKEPETGEKITEIRDGQGSISPSLITDADSGSSETVPEVPLSTGSKFEEPVTASADAVISEVVHSEVESAETVTEVKPAEENKVDLMEETGTPLLLTIPEEVKKVDSSETEQKAVQGDVEVDDLSKDVSADVGVADEVLSVETDVLSLLTVPDEVNIGDSSRTVQKAVPVDVEVNDLSKEFSAGVGVVADSSRTKDSSAEVDRNVECLSEHVSPKAPGRDSSKAELRVAHENRDTEDLIAGETSYKDEL</sequence>
<name>A0ABD1Z988_9MARC</name>
<dbReference type="InterPro" id="IPR036249">
    <property type="entry name" value="Thioredoxin-like_sf"/>
</dbReference>
<keyword evidence="6" id="KW-1185">Reference proteome</keyword>
<dbReference type="PANTHER" id="PTHR18929:SF189">
    <property type="entry name" value="PROTEIN DISULFIDE ISOMERASE-LIKE 1-5-RELATED"/>
    <property type="match status" value="1"/>
</dbReference>
<feature type="compositionally biased region" description="Polar residues" evidence="2">
    <location>
        <begin position="532"/>
        <end position="549"/>
    </location>
</feature>
<keyword evidence="3" id="KW-0732">Signal</keyword>
<reference evidence="5 6" key="1">
    <citation type="submission" date="2024-09" db="EMBL/GenBank/DDBJ databases">
        <title>Chromosome-scale assembly of Riccia fluitans.</title>
        <authorList>
            <person name="Paukszto L."/>
            <person name="Sawicki J."/>
            <person name="Karawczyk K."/>
            <person name="Piernik-Szablinska J."/>
            <person name="Szczecinska M."/>
            <person name="Mazdziarz M."/>
        </authorList>
    </citation>
    <scope>NUCLEOTIDE SEQUENCE [LARGE SCALE GENOMIC DNA]</scope>
    <source>
        <strain evidence="5">Rf_01</strain>
        <tissue evidence="5">Aerial parts of the thallus</tissue>
    </source>
</reference>
<feature type="region of interest" description="Disordered" evidence="2">
    <location>
        <begin position="507"/>
        <end position="559"/>
    </location>
</feature>